<proteinExistence type="inferred from homology"/>
<dbReference type="InterPro" id="IPR001128">
    <property type="entry name" value="Cyt_P450"/>
</dbReference>
<dbReference type="AlphaFoldDB" id="A0AAI9X022"/>
<evidence type="ECO:0000256" key="6">
    <source>
        <dbReference type="RuleBase" id="RU000461"/>
    </source>
</evidence>
<dbReference type="Gene3D" id="1.10.630.10">
    <property type="entry name" value="Cytochrome P450"/>
    <property type="match status" value="1"/>
</dbReference>
<keyword evidence="2 5" id="KW-0479">Metal-binding</keyword>
<gene>
    <name evidence="7" type="ORF">KGF56_000500</name>
</gene>
<dbReference type="GO" id="GO:0020037">
    <property type="term" value="F:heme binding"/>
    <property type="evidence" value="ECO:0007669"/>
    <property type="project" value="InterPro"/>
</dbReference>
<dbReference type="PRINTS" id="PR00463">
    <property type="entry name" value="EP450I"/>
</dbReference>
<evidence type="ECO:0000256" key="2">
    <source>
        <dbReference type="ARBA" id="ARBA00022723"/>
    </source>
</evidence>
<dbReference type="InterPro" id="IPR017972">
    <property type="entry name" value="Cyt_P450_CS"/>
</dbReference>
<evidence type="ECO:0000256" key="3">
    <source>
        <dbReference type="ARBA" id="ARBA00023002"/>
    </source>
</evidence>
<dbReference type="Pfam" id="PF00067">
    <property type="entry name" value="p450"/>
    <property type="match status" value="1"/>
</dbReference>
<keyword evidence="4 5" id="KW-0408">Iron</keyword>
<accession>A0AAI9X022</accession>
<dbReference type="GO" id="GO:0005506">
    <property type="term" value="F:iron ion binding"/>
    <property type="evidence" value="ECO:0007669"/>
    <property type="project" value="InterPro"/>
</dbReference>
<dbReference type="InterPro" id="IPR050364">
    <property type="entry name" value="Cytochrome_P450_fung"/>
</dbReference>
<dbReference type="PRINTS" id="PR00385">
    <property type="entry name" value="P450"/>
</dbReference>
<dbReference type="InterPro" id="IPR002401">
    <property type="entry name" value="Cyt_P450_E_grp-I"/>
</dbReference>
<comment type="caution">
    <text evidence="7">The sequence shown here is derived from an EMBL/GenBank/DDBJ whole genome shotgun (WGS) entry which is preliminary data.</text>
</comment>
<dbReference type="RefSeq" id="XP_049182399.1">
    <property type="nucleotide sequence ID" value="XM_049326419.1"/>
</dbReference>
<reference evidence="7" key="1">
    <citation type="journal article" date="2022" name="DNA Res.">
        <title>Genome analysis of five recently described species of the CUG-Ser clade uncovers Candida theae as a new hybrid lineage with pathogenic potential in the Candida parapsilosis species complex.</title>
        <authorList>
            <person name="Mixao V."/>
            <person name="Del Olmo V."/>
            <person name="Hegedusova E."/>
            <person name="Saus E."/>
            <person name="Pryszcz L."/>
            <person name="Cillingova A."/>
            <person name="Nosek J."/>
            <person name="Gabaldon T."/>
        </authorList>
    </citation>
    <scope>NUCLEOTIDE SEQUENCE</scope>
    <source>
        <strain evidence="7">CBS 10844</strain>
    </source>
</reference>
<dbReference type="PANTHER" id="PTHR46300:SF9">
    <property type="entry name" value="P450, PUTATIVE-RELATED"/>
    <property type="match status" value="1"/>
</dbReference>
<dbReference type="GO" id="GO:0016705">
    <property type="term" value="F:oxidoreductase activity, acting on paired donors, with incorporation or reduction of molecular oxygen"/>
    <property type="evidence" value="ECO:0007669"/>
    <property type="project" value="InterPro"/>
</dbReference>
<dbReference type="PROSITE" id="PS00086">
    <property type="entry name" value="CYTOCHROME_P450"/>
    <property type="match status" value="1"/>
</dbReference>
<keyword evidence="3 6" id="KW-0560">Oxidoreductase</keyword>
<feature type="binding site" description="axial binding residue" evidence="5">
    <location>
        <position position="331"/>
    </location>
    <ligand>
        <name>heme</name>
        <dbReference type="ChEBI" id="CHEBI:30413"/>
    </ligand>
    <ligandPart>
        <name>Fe</name>
        <dbReference type="ChEBI" id="CHEBI:18248"/>
    </ligandPart>
</feature>
<evidence type="ECO:0000256" key="1">
    <source>
        <dbReference type="ARBA" id="ARBA00010617"/>
    </source>
</evidence>
<name>A0AAI9X022_9ASCO</name>
<protein>
    <recommendedName>
        <fullName evidence="9">Cytochrome P450</fullName>
    </recommendedName>
</protein>
<comment type="cofactor">
    <cofactor evidence="5">
        <name>heme</name>
        <dbReference type="ChEBI" id="CHEBI:30413"/>
    </cofactor>
</comment>
<dbReference type="PANTHER" id="PTHR46300">
    <property type="entry name" value="P450, PUTATIVE (EUROFUNG)-RELATED-RELATED"/>
    <property type="match status" value="1"/>
</dbReference>
<dbReference type="Proteomes" id="UP001202479">
    <property type="component" value="Unassembled WGS sequence"/>
</dbReference>
<sequence>MACLTFKKKKKVLSERLNKRSIEHHIPLFSNELNVAFRKMMEEATGEDMSVLHHLQYFVLRCVISMAYGIHLDCFGSDMTFAREIITNEADIIRLRSPVSNLQDSVPLLRLLPILTNSSFARNCGVKREKYMSVLYDRLTKGIMQDEDDCLNSIVGKLVIEKCHNLLTDQEIHSICLTLISAGLDNTPLNLNYLLGVFSQPQVGLQYQMNALEEILKNSNGNLVLAWEQSNQPEMVNVYVYALILETLRHFTVLPLSLPRMTTKSIICNNIELPANTQLFMNAYAANHDIDRFDQPFKFCPERWLDRNTNTIKQASRTYQHFSFGAGSRMCAGHNLALREIYMFIVRLLLLFEINTPSTLLMNMDPFKNNRNPRATSFEPQPHYIQLKLRKLPGYERLHDIVTGI</sequence>
<evidence type="ECO:0000313" key="8">
    <source>
        <dbReference type="Proteomes" id="UP001202479"/>
    </source>
</evidence>
<keyword evidence="5 6" id="KW-0349">Heme</keyword>
<dbReference type="InterPro" id="IPR036396">
    <property type="entry name" value="Cyt_P450_sf"/>
</dbReference>
<comment type="similarity">
    <text evidence="1 6">Belongs to the cytochrome P450 family.</text>
</comment>
<keyword evidence="8" id="KW-1185">Reference proteome</keyword>
<evidence type="ECO:0000313" key="7">
    <source>
        <dbReference type="EMBL" id="KAI3406654.2"/>
    </source>
</evidence>
<evidence type="ECO:0008006" key="9">
    <source>
        <dbReference type="Google" id="ProtNLM"/>
    </source>
</evidence>
<dbReference type="GO" id="GO:0004497">
    <property type="term" value="F:monooxygenase activity"/>
    <property type="evidence" value="ECO:0007669"/>
    <property type="project" value="UniProtKB-KW"/>
</dbReference>
<evidence type="ECO:0000256" key="5">
    <source>
        <dbReference type="PIRSR" id="PIRSR602401-1"/>
    </source>
</evidence>
<dbReference type="SUPFAM" id="SSF48264">
    <property type="entry name" value="Cytochrome P450"/>
    <property type="match status" value="1"/>
</dbReference>
<dbReference type="EMBL" id="JAHUZD010000022">
    <property type="protein sequence ID" value="KAI3406654.2"/>
    <property type="molecule type" value="Genomic_DNA"/>
</dbReference>
<evidence type="ECO:0000256" key="4">
    <source>
        <dbReference type="ARBA" id="ARBA00023004"/>
    </source>
</evidence>
<dbReference type="GeneID" id="73378117"/>
<organism evidence="7 8">
    <name type="scientific">Candida oxycetoniae</name>
    <dbReference type="NCBI Taxonomy" id="497107"/>
    <lineage>
        <taxon>Eukaryota</taxon>
        <taxon>Fungi</taxon>
        <taxon>Dikarya</taxon>
        <taxon>Ascomycota</taxon>
        <taxon>Saccharomycotina</taxon>
        <taxon>Pichiomycetes</taxon>
        <taxon>Debaryomycetaceae</taxon>
        <taxon>Candida/Lodderomyces clade</taxon>
        <taxon>Candida</taxon>
    </lineage>
</organism>
<keyword evidence="6" id="KW-0503">Monooxygenase</keyword>